<name>A1BJN8_CHLPD</name>
<dbReference type="Proteomes" id="UP000008701">
    <property type="component" value="Chromosome"/>
</dbReference>
<dbReference type="InterPro" id="IPR025668">
    <property type="entry name" value="Tnp_DDE_dom"/>
</dbReference>
<reference evidence="2 3" key="1">
    <citation type="submission" date="2006-12" db="EMBL/GenBank/DDBJ databases">
        <title>Complete sequence of Chlorobium phaeobacteroides DSM 266.</title>
        <authorList>
            <consortium name="US DOE Joint Genome Institute"/>
            <person name="Copeland A."/>
            <person name="Lucas S."/>
            <person name="Lapidus A."/>
            <person name="Barry K."/>
            <person name="Detter J.C."/>
            <person name="Glavina del Rio T."/>
            <person name="Hammon N."/>
            <person name="Israni S."/>
            <person name="Pitluck S."/>
            <person name="Goltsman E."/>
            <person name="Schmutz J."/>
            <person name="Larimer F."/>
            <person name="Land M."/>
            <person name="Hauser L."/>
            <person name="Mikhailova N."/>
            <person name="Li T."/>
            <person name="Overmann J."/>
            <person name="Bryant D.A."/>
            <person name="Richardson P."/>
        </authorList>
    </citation>
    <scope>NUCLEOTIDE SEQUENCE [LARGE SCALE GENOMIC DNA]</scope>
    <source>
        <strain evidence="2 3">DSM 266</strain>
    </source>
</reference>
<dbReference type="STRING" id="290317.Cpha266_2628"/>
<dbReference type="HOGENOM" id="CLU_620664_0_0_10"/>
<dbReference type="RefSeq" id="WP_015961146.1">
    <property type="nucleotide sequence ID" value="NC_008639.1"/>
</dbReference>
<evidence type="ECO:0000313" key="3">
    <source>
        <dbReference type="Proteomes" id="UP000008701"/>
    </source>
</evidence>
<feature type="domain" description="Transposase DDE" evidence="1">
    <location>
        <begin position="24"/>
        <end position="455"/>
    </location>
</feature>
<protein>
    <submittedName>
        <fullName evidence="2">Transposase, IS4 family</fullName>
    </submittedName>
</protein>
<organism evidence="2 3">
    <name type="scientific">Chlorobium phaeobacteroides (strain DSM 266 / SMG 266 / 2430)</name>
    <dbReference type="NCBI Taxonomy" id="290317"/>
    <lineage>
        <taxon>Bacteria</taxon>
        <taxon>Pseudomonadati</taxon>
        <taxon>Chlorobiota</taxon>
        <taxon>Chlorobiia</taxon>
        <taxon>Chlorobiales</taxon>
        <taxon>Chlorobiaceae</taxon>
        <taxon>Chlorobium/Pelodictyon group</taxon>
        <taxon>Chlorobium</taxon>
    </lineage>
</organism>
<dbReference type="OrthoDB" id="595557at2"/>
<dbReference type="eggNOG" id="COG3385">
    <property type="taxonomic scope" value="Bacteria"/>
</dbReference>
<dbReference type="EMBL" id="CP000492">
    <property type="protein sequence ID" value="ABL66615.1"/>
    <property type="molecule type" value="Genomic_DNA"/>
</dbReference>
<evidence type="ECO:0000313" key="2">
    <source>
        <dbReference type="EMBL" id="ABL66615.1"/>
    </source>
</evidence>
<gene>
    <name evidence="2" type="ordered locus">Cpha266_2628</name>
</gene>
<dbReference type="AlphaFoldDB" id="A1BJN8"/>
<dbReference type="NCBIfam" id="NF033539">
    <property type="entry name" value="transpos_IS1380"/>
    <property type="match status" value="1"/>
</dbReference>
<accession>A1BJN8</accession>
<dbReference type="InterPro" id="IPR047960">
    <property type="entry name" value="Transpos_IS1380"/>
</dbReference>
<dbReference type="KEGG" id="cph:Cpha266_2628"/>
<sequence>MSKNKRIRQNKKQHIQEILPTNDKLTGRAGLSLFALYLRNIQFFPIVDRMFGSMRKNSKGLPITELFVQMLSFFMDGTSRHLVWFDQLKADESYSAVLGSERLASSHTMKRFFGAFSFRRVYLFRKLLQDLFIWRLNQTKPKVIVLGLDTTVFDNNDAEKRHGVEPTYKKVKGFQPLQLNWGRYVVDAVFRGGKKHSNHGDTAEKMLRHMVGKIRTAYREDVLIIVRMDAGFYDDQIFNVCEELEIGYLCGGKQYANVIDEASESIDWQAYKKVTDERTSWMYTDFMCKQKTWKKERRTIFSTLWEDNGQYLLDGLCRDTVIITNIGKGEPIDKQLSAIEEEQWFKAETILARYHDRGTDELTNRALKTFGHEQLPFKRFPANAAWYYLMLLGNNLFESFKEDVTASVISVSVYAHTFRRQFIDTAAQIVCHSEKVQIKVPRAAYERLQFGKLFEICRNRLPQLC</sequence>
<dbReference type="Pfam" id="PF13701">
    <property type="entry name" value="DDE_Tnp_1_4"/>
    <property type="match status" value="1"/>
</dbReference>
<evidence type="ECO:0000259" key="1">
    <source>
        <dbReference type="Pfam" id="PF13701"/>
    </source>
</evidence>
<proteinExistence type="predicted"/>
<keyword evidence="3" id="KW-1185">Reference proteome</keyword>